<accession>A0AAV7TPK6</accession>
<reference evidence="1" key="1">
    <citation type="journal article" date="2022" name="bioRxiv">
        <title>Sequencing and chromosome-scale assembly of the giantPleurodeles waltlgenome.</title>
        <authorList>
            <person name="Brown T."/>
            <person name="Elewa A."/>
            <person name="Iarovenko S."/>
            <person name="Subramanian E."/>
            <person name="Araus A.J."/>
            <person name="Petzold A."/>
            <person name="Susuki M."/>
            <person name="Suzuki K.-i.T."/>
            <person name="Hayashi T."/>
            <person name="Toyoda A."/>
            <person name="Oliveira C."/>
            <person name="Osipova E."/>
            <person name="Leigh N.D."/>
            <person name="Simon A."/>
            <person name="Yun M.H."/>
        </authorList>
    </citation>
    <scope>NUCLEOTIDE SEQUENCE</scope>
    <source>
        <strain evidence="1">20211129_DDA</strain>
        <tissue evidence="1">Liver</tissue>
    </source>
</reference>
<gene>
    <name evidence="1" type="ORF">NDU88_003371</name>
</gene>
<name>A0AAV7TPK6_PLEWA</name>
<dbReference type="EMBL" id="JANPWB010000006">
    <property type="protein sequence ID" value="KAJ1178124.1"/>
    <property type="molecule type" value="Genomic_DNA"/>
</dbReference>
<evidence type="ECO:0008006" key="3">
    <source>
        <dbReference type="Google" id="ProtNLM"/>
    </source>
</evidence>
<sequence>MRRSASSFPSAAAAASSLVSPLCSSVLAEPGWPKRAQTPGLSVCGERSGTAPSVTAVWPQIQQLSAWVLVGGADQMSAPLLLGMCRFACSPPIEAPVPIRSVCCADPPASEMRK</sequence>
<dbReference type="AlphaFoldDB" id="A0AAV7TPK6"/>
<keyword evidence="2" id="KW-1185">Reference proteome</keyword>
<comment type="caution">
    <text evidence="1">The sequence shown here is derived from an EMBL/GenBank/DDBJ whole genome shotgun (WGS) entry which is preliminary data.</text>
</comment>
<proteinExistence type="predicted"/>
<evidence type="ECO:0000313" key="2">
    <source>
        <dbReference type="Proteomes" id="UP001066276"/>
    </source>
</evidence>
<organism evidence="1 2">
    <name type="scientific">Pleurodeles waltl</name>
    <name type="common">Iberian ribbed newt</name>
    <dbReference type="NCBI Taxonomy" id="8319"/>
    <lineage>
        <taxon>Eukaryota</taxon>
        <taxon>Metazoa</taxon>
        <taxon>Chordata</taxon>
        <taxon>Craniata</taxon>
        <taxon>Vertebrata</taxon>
        <taxon>Euteleostomi</taxon>
        <taxon>Amphibia</taxon>
        <taxon>Batrachia</taxon>
        <taxon>Caudata</taxon>
        <taxon>Salamandroidea</taxon>
        <taxon>Salamandridae</taxon>
        <taxon>Pleurodelinae</taxon>
        <taxon>Pleurodeles</taxon>
    </lineage>
</organism>
<dbReference type="Proteomes" id="UP001066276">
    <property type="component" value="Chromosome 3_2"/>
</dbReference>
<protein>
    <recommendedName>
        <fullName evidence="3">Secreted protein</fullName>
    </recommendedName>
</protein>
<evidence type="ECO:0000313" key="1">
    <source>
        <dbReference type="EMBL" id="KAJ1178124.1"/>
    </source>
</evidence>